<keyword evidence="7" id="KW-0378">Hydrolase</keyword>
<evidence type="ECO:0000313" key="8">
    <source>
        <dbReference type="Proteomes" id="UP000092698"/>
    </source>
</evidence>
<dbReference type="PANTHER" id="PTHR42794:SF1">
    <property type="entry name" value="HEMIN IMPORT ATP-BINDING PROTEIN HMUV"/>
    <property type="match status" value="1"/>
</dbReference>
<reference evidence="7 8" key="1">
    <citation type="submission" date="2016-07" db="EMBL/GenBank/DDBJ databases">
        <title>Complete genome sequence of Altererythrobacter namhicola JCM 16345T, containing esterase-encoding genes.</title>
        <authorList>
            <person name="Cheng H."/>
            <person name="Wu Y.-H."/>
            <person name="Jian S.-L."/>
            <person name="Huo Y.-Y."/>
            <person name="Wang C.-S."/>
            <person name="Xu X.-W."/>
        </authorList>
    </citation>
    <scope>NUCLEOTIDE SEQUENCE [LARGE SCALE GENOMIC DNA]</scope>
    <source>
        <strain evidence="7 8">JCM 16345</strain>
    </source>
</reference>
<sequence>MSELHAKALSLAGRLSDVSASFAPGTITAICGPNGAGKSTLLHMLAGLLKPDRGEAALDGHSVNAMEPQARARAIGFLPQDAEVAWDVSAANLVALGRLPHRLTGRSEDAEAIRSAMETADVAALAHRPMSTLSGGEKARVLLARVLAGRPHWILADEPLAALDLGQQIAQLRHLRRIADGGTGIVLVLHDLSLAMNHADRVLVLDGGALVADGPPAQALDAATIARVWQVDASWIEYGGTHALAIGNQGDGAI</sequence>
<evidence type="ECO:0000256" key="2">
    <source>
        <dbReference type="ARBA" id="ARBA00022741"/>
    </source>
</evidence>
<protein>
    <submittedName>
        <fullName evidence="7">Hemin import ATP-binding protein HmuV</fullName>
        <ecNumber evidence="7">3.6.3.-</ecNumber>
    </submittedName>
</protein>
<keyword evidence="2" id="KW-0547">Nucleotide-binding</keyword>
<dbReference type="SMART" id="SM00382">
    <property type="entry name" value="AAA"/>
    <property type="match status" value="1"/>
</dbReference>
<gene>
    <name evidence="7" type="primary">hmuV</name>
    <name evidence="7" type="ORF">A6F65_01356</name>
</gene>
<dbReference type="GO" id="GO:0005524">
    <property type="term" value="F:ATP binding"/>
    <property type="evidence" value="ECO:0007669"/>
    <property type="project" value="UniProtKB-KW"/>
</dbReference>
<dbReference type="RefSeq" id="WP_067787058.1">
    <property type="nucleotide sequence ID" value="NZ_CP016545.1"/>
</dbReference>
<proteinExistence type="predicted"/>
<dbReference type="InterPro" id="IPR003593">
    <property type="entry name" value="AAA+_ATPase"/>
</dbReference>
<organism evidence="7 8">
    <name type="scientific">Paraurantiacibacter namhicola</name>
    <dbReference type="NCBI Taxonomy" id="645517"/>
    <lineage>
        <taxon>Bacteria</taxon>
        <taxon>Pseudomonadati</taxon>
        <taxon>Pseudomonadota</taxon>
        <taxon>Alphaproteobacteria</taxon>
        <taxon>Sphingomonadales</taxon>
        <taxon>Erythrobacteraceae</taxon>
        <taxon>Paraurantiacibacter</taxon>
    </lineage>
</organism>
<dbReference type="STRING" id="645517.A6F65_01356"/>
<comment type="function">
    <text evidence="5">Part of the ABC transporter complex HmuTUV involved in hemin import. Responsible for energy coupling to the transport system.</text>
</comment>
<dbReference type="KEGG" id="anh:A6F65_01356"/>
<dbReference type="PANTHER" id="PTHR42794">
    <property type="entry name" value="HEMIN IMPORT ATP-BINDING PROTEIN HMUV"/>
    <property type="match status" value="1"/>
</dbReference>
<dbReference type="InterPro" id="IPR027417">
    <property type="entry name" value="P-loop_NTPase"/>
</dbReference>
<dbReference type="CDD" id="cd03214">
    <property type="entry name" value="ABC_Iron-Siderophores_B12_Hemin"/>
    <property type="match status" value="1"/>
</dbReference>
<keyword evidence="8" id="KW-1185">Reference proteome</keyword>
<dbReference type="PATRIC" id="fig|645517.4.peg.1350"/>
<keyword evidence="4" id="KW-1278">Translocase</keyword>
<evidence type="ECO:0000256" key="4">
    <source>
        <dbReference type="ARBA" id="ARBA00022967"/>
    </source>
</evidence>
<evidence type="ECO:0000259" key="6">
    <source>
        <dbReference type="PROSITE" id="PS50893"/>
    </source>
</evidence>
<name>A0A1C7D8I1_9SPHN</name>
<dbReference type="AlphaFoldDB" id="A0A1C7D8I1"/>
<dbReference type="Pfam" id="PF00005">
    <property type="entry name" value="ABC_tran"/>
    <property type="match status" value="1"/>
</dbReference>
<dbReference type="GO" id="GO:0016887">
    <property type="term" value="F:ATP hydrolysis activity"/>
    <property type="evidence" value="ECO:0007669"/>
    <property type="project" value="InterPro"/>
</dbReference>
<dbReference type="EC" id="3.6.3.-" evidence="7"/>
<evidence type="ECO:0000313" key="7">
    <source>
        <dbReference type="EMBL" id="ANU07662.1"/>
    </source>
</evidence>
<dbReference type="PROSITE" id="PS00211">
    <property type="entry name" value="ABC_TRANSPORTER_1"/>
    <property type="match status" value="1"/>
</dbReference>
<dbReference type="EMBL" id="CP016545">
    <property type="protein sequence ID" value="ANU07662.1"/>
    <property type="molecule type" value="Genomic_DNA"/>
</dbReference>
<dbReference type="Proteomes" id="UP000092698">
    <property type="component" value="Chromosome"/>
</dbReference>
<dbReference type="SUPFAM" id="SSF52540">
    <property type="entry name" value="P-loop containing nucleoside triphosphate hydrolases"/>
    <property type="match status" value="1"/>
</dbReference>
<feature type="domain" description="ABC transporter" evidence="6">
    <location>
        <begin position="4"/>
        <end position="232"/>
    </location>
</feature>
<keyword evidence="3 7" id="KW-0067">ATP-binding</keyword>
<dbReference type="InterPro" id="IPR003439">
    <property type="entry name" value="ABC_transporter-like_ATP-bd"/>
</dbReference>
<dbReference type="PROSITE" id="PS50893">
    <property type="entry name" value="ABC_TRANSPORTER_2"/>
    <property type="match status" value="1"/>
</dbReference>
<dbReference type="Gene3D" id="3.40.50.300">
    <property type="entry name" value="P-loop containing nucleotide triphosphate hydrolases"/>
    <property type="match status" value="1"/>
</dbReference>
<keyword evidence="1" id="KW-0813">Transport</keyword>
<dbReference type="InterPro" id="IPR017871">
    <property type="entry name" value="ABC_transporter-like_CS"/>
</dbReference>
<evidence type="ECO:0000256" key="1">
    <source>
        <dbReference type="ARBA" id="ARBA00022448"/>
    </source>
</evidence>
<dbReference type="OrthoDB" id="9810077at2"/>
<evidence type="ECO:0000256" key="5">
    <source>
        <dbReference type="ARBA" id="ARBA00037066"/>
    </source>
</evidence>
<evidence type="ECO:0000256" key="3">
    <source>
        <dbReference type="ARBA" id="ARBA00022840"/>
    </source>
</evidence>
<accession>A0A1C7D8I1</accession>